<dbReference type="EMBL" id="VTEQ01000001">
    <property type="protein sequence ID" value="TYS56520.1"/>
    <property type="molecule type" value="Genomic_DNA"/>
</dbReference>
<dbReference type="AlphaFoldDB" id="A0A5D4RZZ5"/>
<dbReference type="InterPro" id="IPR006674">
    <property type="entry name" value="HD_domain"/>
</dbReference>
<name>A0A5D4RZZ5_9BACI</name>
<organism evidence="2 3">
    <name type="scientific">Rossellomorea marisflavi</name>
    <dbReference type="NCBI Taxonomy" id="189381"/>
    <lineage>
        <taxon>Bacteria</taxon>
        <taxon>Bacillati</taxon>
        <taxon>Bacillota</taxon>
        <taxon>Bacilli</taxon>
        <taxon>Bacillales</taxon>
        <taxon>Bacillaceae</taxon>
        <taxon>Rossellomorea</taxon>
    </lineage>
</organism>
<dbReference type="Pfam" id="PF01966">
    <property type="entry name" value="HD"/>
    <property type="match status" value="1"/>
</dbReference>
<dbReference type="CDD" id="cd00077">
    <property type="entry name" value="HDc"/>
    <property type="match status" value="1"/>
</dbReference>
<dbReference type="Gene3D" id="1.10.472.50">
    <property type="entry name" value="HD-domain/PDEase-like"/>
    <property type="match status" value="1"/>
</dbReference>
<dbReference type="SMART" id="SM00471">
    <property type="entry name" value="HDc"/>
    <property type="match status" value="1"/>
</dbReference>
<sequence>MGKGNWYNGVKGVRGLNKLELMEEMRRTYGLDPGGHDWHHLERVRRLALYIAEEDHMGDRDVIEWAAILHDVADEKLNPTPGEGTRKLEECLRQLPVTTVTLETIREVIHAMGFKGGSVDDPVLPEAMVLRDADRLDAMGAIGISRVFAYGGWKGQPIHLPDLPVREQMTNDEYRNGPSTSINHFHEKLFKLKDRMLTPTGKRLAEERHAVMKDFIRQFTIEWNGPQ</sequence>
<comment type="caution">
    <text evidence="2">The sequence shown here is derived from an EMBL/GenBank/DDBJ whole genome shotgun (WGS) entry which is preliminary data.</text>
</comment>
<dbReference type="InterPro" id="IPR003607">
    <property type="entry name" value="HD/PDEase_dom"/>
</dbReference>
<dbReference type="Proteomes" id="UP000322997">
    <property type="component" value="Unassembled WGS sequence"/>
</dbReference>
<dbReference type="PANTHER" id="PTHR33594">
    <property type="entry name" value="SUPERFAMILY HYDROLASE, PUTATIVE (AFU_ORTHOLOGUE AFUA_1G03035)-RELATED"/>
    <property type="match status" value="1"/>
</dbReference>
<reference evidence="2 3" key="1">
    <citation type="submission" date="2019-08" db="EMBL/GenBank/DDBJ databases">
        <title>Bacillus genomes from the desert of Cuatro Cienegas, Coahuila.</title>
        <authorList>
            <person name="Olmedo-Alvarez G."/>
        </authorList>
    </citation>
    <scope>NUCLEOTIDE SEQUENCE [LARGE SCALE GENOMIC DNA]</scope>
    <source>
        <strain evidence="2 3">CH108_3D</strain>
    </source>
</reference>
<dbReference type="Gene3D" id="1.20.58.1910">
    <property type="match status" value="1"/>
</dbReference>
<evidence type="ECO:0000259" key="1">
    <source>
        <dbReference type="SMART" id="SM00471"/>
    </source>
</evidence>
<evidence type="ECO:0000313" key="2">
    <source>
        <dbReference type="EMBL" id="TYS56520.1"/>
    </source>
</evidence>
<proteinExistence type="predicted"/>
<accession>A0A5D4RZZ5</accession>
<dbReference type="PANTHER" id="PTHR33594:SF1">
    <property type="entry name" value="HD_PDEASE DOMAIN-CONTAINING PROTEIN"/>
    <property type="match status" value="1"/>
</dbReference>
<dbReference type="SUPFAM" id="SSF109604">
    <property type="entry name" value="HD-domain/PDEase-like"/>
    <property type="match status" value="1"/>
</dbReference>
<evidence type="ECO:0000313" key="3">
    <source>
        <dbReference type="Proteomes" id="UP000322997"/>
    </source>
</evidence>
<gene>
    <name evidence="2" type="ORF">FZC83_02815</name>
</gene>
<dbReference type="RefSeq" id="WP_079516753.1">
    <property type="nucleotide sequence ID" value="NZ_VTEQ01000001.1"/>
</dbReference>
<protein>
    <submittedName>
        <fullName evidence="2">HD domain-containing protein</fullName>
    </submittedName>
</protein>
<feature type="domain" description="HD/PDEase" evidence="1">
    <location>
        <begin position="33"/>
        <end position="148"/>
    </location>
</feature>